<feature type="non-terminal residue" evidence="6">
    <location>
        <position position="263"/>
    </location>
</feature>
<dbReference type="EMBL" id="BARV01002225">
    <property type="protein sequence ID" value="GAH90448.1"/>
    <property type="molecule type" value="Genomic_DNA"/>
</dbReference>
<dbReference type="PANTHER" id="PTHR30448">
    <property type="entry name" value="RNASE ADAPTER PROTEIN RAPZ"/>
    <property type="match status" value="1"/>
</dbReference>
<dbReference type="InterPro" id="IPR053931">
    <property type="entry name" value="RapZ_C"/>
</dbReference>
<dbReference type="Pfam" id="PF22740">
    <property type="entry name" value="PapZ_C"/>
    <property type="match status" value="1"/>
</dbReference>
<dbReference type="Gene3D" id="3.40.50.300">
    <property type="entry name" value="P-loop containing nucleotide triphosphate hydrolases"/>
    <property type="match status" value="1"/>
</dbReference>
<evidence type="ECO:0008006" key="7">
    <source>
        <dbReference type="Google" id="ProtNLM"/>
    </source>
</evidence>
<sequence length="263" mass="30463">MVRKKMEERKEEEGLRTVVITGLSGAGRTLAMRCFEDSGYFCIDNLPSSLILDLLDICSLPGSKIDKLALVLDVRGRYFFDQLPNILRDLKEKNIDYQILFLWADDETLVKRFKETRRTHPLVKNADVSEGIRIEKERMKFLRDVADIVIDTSHLTPMELKNRINNTIILGLERERMQIQVVSFGYSLGIPQDADLVMDVRFLPNPNYVESLRLKSGLDKEVYDFVMSKKETERFLKIFSKLLSYTIPNYILEGKNYLKIAIG</sequence>
<evidence type="ECO:0000259" key="4">
    <source>
        <dbReference type="Pfam" id="PF03668"/>
    </source>
</evidence>
<evidence type="ECO:0000313" key="6">
    <source>
        <dbReference type="EMBL" id="GAH90448.1"/>
    </source>
</evidence>
<proteinExistence type="predicted"/>
<dbReference type="SUPFAM" id="SSF52540">
    <property type="entry name" value="P-loop containing nucleoside triphosphate hydrolases"/>
    <property type="match status" value="1"/>
</dbReference>
<reference evidence="6" key="1">
    <citation type="journal article" date="2014" name="Front. Microbiol.">
        <title>High frequency of phylogenetically diverse reductive dehalogenase-homologous genes in deep subseafloor sedimentary metagenomes.</title>
        <authorList>
            <person name="Kawai M."/>
            <person name="Futagami T."/>
            <person name="Toyoda A."/>
            <person name="Takaki Y."/>
            <person name="Nishi S."/>
            <person name="Hori S."/>
            <person name="Arai W."/>
            <person name="Tsubouchi T."/>
            <person name="Morono Y."/>
            <person name="Uchiyama I."/>
            <person name="Ito T."/>
            <person name="Fujiyama A."/>
            <person name="Inagaki F."/>
            <person name="Takami H."/>
        </authorList>
    </citation>
    <scope>NUCLEOTIDE SEQUENCE</scope>
    <source>
        <strain evidence="6">Expedition CK06-06</strain>
    </source>
</reference>
<feature type="domain" description="RapZ-like N-terminal" evidence="4">
    <location>
        <begin position="17"/>
        <end position="167"/>
    </location>
</feature>
<keyword evidence="1" id="KW-0547">Nucleotide-binding</keyword>
<dbReference type="InterPro" id="IPR027417">
    <property type="entry name" value="P-loop_NTPase"/>
</dbReference>
<evidence type="ECO:0000259" key="5">
    <source>
        <dbReference type="Pfam" id="PF22740"/>
    </source>
</evidence>
<evidence type="ECO:0000256" key="3">
    <source>
        <dbReference type="ARBA" id="ARBA00023134"/>
    </source>
</evidence>
<evidence type="ECO:0000256" key="2">
    <source>
        <dbReference type="ARBA" id="ARBA00022840"/>
    </source>
</evidence>
<dbReference type="Pfam" id="PF03668">
    <property type="entry name" value="RapZ-like_N"/>
    <property type="match status" value="1"/>
</dbReference>
<dbReference type="GO" id="GO:0005525">
    <property type="term" value="F:GTP binding"/>
    <property type="evidence" value="ECO:0007669"/>
    <property type="project" value="UniProtKB-KW"/>
</dbReference>
<dbReference type="InterPro" id="IPR005337">
    <property type="entry name" value="RapZ-like"/>
</dbReference>
<keyword evidence="2" id="KW-0067">ATP-binding</keyword>
<dbReference type="InterPro" id="IPR053930">
    <property type="entry name" value="RapZ-like_N"/>
</dbReference>
<name>X1L8J4_9ZZZZ</name>
<dbReference type="PANTHER" id="PTHR30448:SF0">
    <property type="entry name" value="RNASE ADAPTER PROTEIN RAPZ"/>
    <property type="match status" value="1"/>
</dbReference>
<gene>
    <name evidence="6" type="ORF">S06H3_05883</name>
</gene>
<accession>X1L8J4</accession>
<organism evidence="6">
    <name type="scientific">marine sediment metagenome</name>
    <dbReference type="NCBI Taxonomy" id="412755"/>
    <lineage>
        <taxon>unclassified sequences</taxon>
        <taxon>metagenomes</taxon>
        <taxon>ecological metagenomes</taxon>
    </lineage>
</organism>
<dbReference type="GO" id="GO:0005524">
    <property type="term" value="F:ATP binding"/>
    <property type="evidence" value="ECO:0007669"/>
    <property type="project" value="UniProtKB-KW"/>
</dbReference>
<evidence type="ECO:0000256" key="1">
    <source>
        <dbReference type="ARBA" id="ARBA00022741"/>
    </source>
</evidence>
<protein>
    <recommendedName>
        <fullName evidence="7">RNase adapter RapZ</fullName>
    </recommendedName>
</protein>
<keyword evidence="3" id="KW-0342">GTP-binding</keyword>
<dbReference type="NCBIfam" id="NF003828">
    <property type="entry name" value="PRK05416.1"/>
    <property type="match status" value="1"/>
</dbReference>
<dbReference type="PIRSF" id="PIRSF005052">
    <property type="entry name" value="P-loopkin"/>
    <property type="match status" value="1"/>
</dbReference>
<feature type="domain" description="RapZ C-terminal" evidence="5">
    <location>
        <begin position="177"/>
        <end position="263"/>
    </location>
</feature>
<comment type="caution">
    <text evidence="6">The sequence shown here is derived from an EMBL/GenBank/DDBJ whole genome shotgun (WGS) entry which is preliminary data.</text>
</comment>
<dbReference type="AlphaFoldDB" id="X1L8J4"/>